<evidence type="ECO:0000256" key="6">
    <source>
        <dbReference type="ARBA" id="ARBA00023242"/>
    </source>
</evidence>
<dbReference type="PANTHER" id="PTHR16515:SF66">
    <property type="entry name" value="C2H2-TYPE DOMAIN-CONTAINING PROTEIN"/>
    <property type="match status" value="1"/>
</dbReference>
<evidence type="ECO:0000313" key="11">
    <source>
        <dbReference type="Proteomes" id="UP001209878"/>
    </source>
</evidence>
<dbReference type="PROSITE" id="PS00028">
    <property type="entry name" value="ZINC_FINGER_C2H2_1"/>
    <property type="match status" value="2"/>
</dbReference>
<dbReference type="Pfam" id="PF12874">
    <property type="entry name" value="zf-met"/>
    <property type="match status" value="1"/>
</dbReference>
<dbReference type="PROSITE" id="PS50157">
    <property type="entry name" value="ZINC_FINGER_C2H2_2"/>
    <property type="match status" value="3"/>
</dbReference>
<gene>
    <name evidence="10" type="ORF">NP493_404g02067</name>
</gene>
<name>A0AAD9L105_RIDPI</name>
<comment type="subcellular location">
    <subcellularLocation>
        <location evidence="1">Nucleus</location>
    </subcellularLocation>
</comment>
<keyword evidence="2" id="KW-0479">Metal-binding</keyword>
<dbReference type="Proteomes" id="UP001209878">
    <property type="component" value="Unassembled WGS sequence"/>
</dbReference>
<dbReference type="SMART" id="SM00355">
    <property type="entry name" value="ZnF_C2H2"/>
    <property type="match status" value="4"/>
</dbReference>
<keyword evidence="11" id="KW-1185">Reference proteome</keyword>
<dbReference type="GO" id="GO:0010468">
    <property type="term" value="P:regulation of gene expression"/>
    <property type="evidence" value="ECO:0007669"/>
    <property type="project" value="TreeGrafter"/>
</dbReference>
<keyword evidence="4 7" id="KW-0863">Zinc-finger</keyword>
<dbReference type="EMBL" id="JAODUO010000404">
    <property type="protein sequence ID" value="KAK2181272.1"/>
    <property type="molecule type" value="Genomic_DNA"/>
</dbReference>
<feature type="domain" description="C2H2-type" evidence="9">
    <location>
        <begin position="450"/>
        <end position="482"/>
    </location>
</feature>
<dbReference type="GO" id="GO:0005634">
    <property type="term" value="C:nucleus"/>
    <property type="evidence" value="ECO:0007669"/>
    <property type="project" value="UniProtKB-SubCell"/>
</dbReference>
<sequence>MREKADQQRMKSLLTEAVTLLCKTGLQFCSEFTIEGLLGITLDNDDIFLININETVKTTELQTNKHKYSDVSDTQPVIDLIHDIDVQLTGRQLSNDSGIFKRHPLDNELLVTKQQSNGSRSTIVQAEQADSVADDTTLHFGTANIVIDYSGFGGSDSLLTTGGSKRKLSLIDDDLSNAVFNSEDIESILSKHDQLKDDSSYNLSGDDMSENAVAIKEGYSSRSEHKKQRDSSLHDGMLLNTSQVDADLQSAPEVEVTATCSSWVPSAELDDMPLNLTDTQTVLPLTSSEMNPKVKRVKCDACGKSYKREQSMKKHKCKAPPDKTGAGGKSQSDTTQPLDLTVCRSDGDTSLMAVDDDDGDGAFTCMCSRVYDDYEAYVAHVTGCIKSKLTPYKSCDICGKFFFSSSGYLKHKRLHFGAYKLHCNICHKGFFDRTHLRAHTDSMHSKVRRHVCKMCGKSFFWKHHLKRHLGTCDRVKHDTSEVDITDMRLASVVISND</sequence>
<feature type="domain" description="C2H2-type" evidence="9">
    <location>
        <begin position="393"/>
        <end position="420"/>
    </location>
</feature>
<dbReference type="SUPFAM" id="SSF57667">
    <property type="entry name" value="beta-beta-alpha zinc fingers"/>
    <property type="match status" value="2"/>
</dbReference>
<feature type="region of interest" description="Disordered" evidence="8">
    <location>
        <begin position="312"/>
        <end position="338"/>
    </location>
</feature>
<comment type="caution">
    <text evidence="10">The sequence shown here is derived from an EMBL/GenBank/DDBJ whole genome shotgun (WGS) entry which is preliminary data.</text>
</comment>
<evidence type="ECO:0000259" key="9">
    <source>
        <dbReference type="PROSITE" id="PS50157"/>
    </source>
</evidence>
<dbReference type="PANTHER" id="PTHR16515">
    <property type="entry name" value="PR DOMAIN ZINC FINGER PROTEIN"/>
    <property type="match status" value="1"/>
</dbReference>
<evidence type="ECO:0000256" key="8">
    <source>
        <dbReference type="SAM" id="MobiDB-lite"/>
    </source>
</evidence>
<accession>A0AAD9L105</accession>
<dbReference type="InterPro" id="IPR050331">
    <property type="entry name" value="Zinc_finger"/>
</dbReference>
<dbReference type="AlphaFoldDB" id="A0AAD9L105"/>
<feature type="domain" description="C2H2-type" evidence="9">
    <location>
        <begin position="421"/>
        <end position="449"/>
    </location>
</feature>
<evidence type="ECO:0000256" key="4">
    <source>
        <dbReference type="ARBA" id="ARBA00022771"/>
    </source>
</evidence>
<organism evidence="10 11">
    <name type="scientific">Ridgeia piscesae</name>
    <name type="common">Tubeworm</name>
    <dbReference type="NCBI Taxonomy" id="27915"/>
    <lineage>
        <taxon>Eukaryota</taxon>
        <taxon>Metazoa</taxon>
        <taxon>Spiralia</taxon>
        <taxon>Lophotrochozoa</taxon>
        <taxon>Annelida</taxon>
        <taxon>Polychaeta</taxon>
        <taxon>Sedentaria</taxon>
        <taxon>Canalipalpata</taxon>
        <taxon>Sabellida</taxon>
        <taxon>Siboglinidae</taxon>
        <taxon>Ridgeia</taxon>
    </lineage>
</organism>
<reference evidence="10" key="1">
    <citation type="journal article" date="2023" name="Mol. Biol. Evol.">
        <title>Third-Generation Sequencing Reveals the Adaptive Role of the Epigenome in Three Deep-Sea Polychaetes.</title>
        <authorList>
            <person name="Perez M."/>
            <person name="Aroh O."/>
            <person name="Sun Y."/>
            <person name="Lan Y."/>
            <person name="Juniper S.K."/>
            <person name="Young C.R."/>
            <person name="Angers B."/>
            <person name="Qian P.Y."/>
        </authorList>
    </citation>
    <scope>NUCLEOTIDE SEQUENCE</scope>
    <source>
        <strain evidence="10">R07B-5</strain>
    </source>
</reference>
<keyword evidence="6" id="KW-0539">Nucleus</keyword>
<evidence type="ECO:0000256" key="7">
    <source>
        <dbReference type="PROSITE-ProRule" id="PRU00042"/>
    </source>
</evidence>
<evidence type="ECO:0000256" key="5">
    <source>
        <dbReference type="ARBA" id="ARBA00022833"/>
    </source>
</evidence>
<protein>
    <recommendedName>
        <fullName evidence="9">C2H2-type domain-containing protein</fullName>
    </recommendedName>
</protein>
<keyword evidence="3" id="KW-0677">Repeat</keyword>
<dbReference type="InterPro" id="IPR036236">
    <property type="entry name" value="Znf_C2H2_sf"/>
</dbReference>
<evidence type="ECO:0000256" key="1">
    <source>
        <dbReference type="ARBA" id="ARBA00004123"/>
    </source>
</evidence>
<evidence type="ECO:0000313" key="10">
    <source>
        <dbReference type="EMBL" id="KAK2181272.1"/>
    </source>
</evidence>
<dbReference type="Gene3D" id="3.30.160.60">
    <property type="entry name" value="Classic Zinc Finger"/>
    <property type="match status" value="1"/>
</dbReference>
<evidence type="ECO:0000256" key="3">
    <source>
        <dbReference type="ARBA" id="ARBA00022737"/>
    </source>
</evidence>
<evidence type="ECO:0000256" key="2">
    <source>
        <dbReference type="ARBA" id="ARBA00022723"/>
    </source>
</evidence>
<dbReference type="InterPro" id="IPR013087">
    <property type="entry name" value="Znf_C2H2_type"/>
</dbReference>
<proteinExistence type="predicted"/>
<feature type="compositionally biased region" description="Polar residues" evidence="8">
    <location>
        <begin position="329"/>
        <end position="338"/>
    </location>
</feature>
<dbReference type="GO" id="GO:0008270">
    <property type="term" value="F:zinc ion binding"/>
    <property type="evidence" value="ECO:0007669"/>
    <property type="project" value="UniProtKB-KW"/>
</dbReference>
<keyword evidence="5" id="KW-0862">Zinc</keyword>
<dbReference type="Pfam" id="PF00096">
    <property type="entry name" value="zf-C2H2"/>
    <property type="match status" value="1"/>
</dbReference>